<dbReference type="Proteomes" id="UP000187172">
    <property type="component" value="Unassembled WGS sequence"/>
</dbReference>
<comment type="caution">
    <text evidence="2">The sequence shown here is derived from an EMBL/GenBank/DDBJ whole genome shotgun (WGS) entry which is preliminary data.</text>
</comment>
<feature type="transmembrane region" description="Helical" evidence="1">
    <location>
        <begin position="46"/>
        <end position="68"/>
    </location>
</feature>
<dbReference type="RefSeq" id="WP_076173653.1">
    <property type="nucleotide sequence ID" value="NZ_MRTP01000009.1"/>
</dbReference>
<evidence type="ECO:0000256" key="1">
    <source>
        <dbReference type="SAM" id="Phobius"/>
    </source>
</evidence>
<dbReference type="AlphaFoldDB" id="A0A1R1EIK3"/>
<reference evidence="2 3" key="1">
    <citation type="submission" date="2016-11" db="EMBL/GenBank/DDBJ databases">
        <title>Paenibacillus species isolates.</title>
        <authorList>
            <person name="Beno S.M."/>
        </authorList>
    </citation>
    <scope>NUCLEOTIDE SEQUENCE [LARGE SCALE GENOMIC DNA]</scope>
    <source>
        <strain evidence="2 3">FSL R5-0378</strain>
    </source>
</reference>
<sequence>MTLLLFLHIAGSVLFLGNIITAAFWKVRADVRGDAAEIHRTVNNVMLADYAFTLPGLLLLIVTGSLMAAKGGYSLAGLNWLTASLILFGITGVLWLAVLIPLQRGMIRLSRQALENGTISAAYKKLSAYWAVFGILATLLPVFILYFMVSKPF</sequence>
<accession>A0A1R1EIK3</accession>
<proteinExistence type="predicted"/>
<gene>
    <name evidence="2" type="ORF">BK138_25710</name>
</gene>
<name>A0A1R1EIK3_9BACL</name>
<feature type="transmembrane region" description="Helical" evidence="1">
    <location>
        <begin position="6"/>
        <end position="25"/>
    </location>
</feature>
<dbReference type="STRING" id="297318.BK138_25710"/>
<dbReference type="InterPro" id="IPR018729">
    <property type="entry name" value="DUF2269_transmembrane"/>
</dbReference>
<evidence type="ECO:0008006" key="4">
    <source>
        <dbReference type="Google" id="ProtNLM"/>
    </source>
</evidence>
<dbReference type="EMBL" id="MRTP01000009">
    <property type="protein sequence ID" value="OMF51653.1"/>
    <property type="molecule type" value="Genomic_DNA"/>
</dbReference>
<keyword evidence="1" id="KW-1133">Transmembrane helix</keyword>
<feature type="transmembrane region" description="Helical" evidence="1">
    <location>
        <begin position="128"/>
        <end position="149"/>
    </location>
</feature>
<organism evidence="2 3">
    <name type="scientific">Paenibacillus rhizosphaerae</name>
    <dbReference type="NCBI Taxonomy" id="297318"/>
    <lineage>
        <taxon>Bacteria</taxon>
        <taxon>Bacillati</taxon>
        <taxon>Bacillota</taxon>
        <taxon>Bacilli</taxon>
        <taxon>Bacillales</taxon>
        <taxon>Paenibacillaceae</taxon>
        <taxon>Paenibacillus</taxon>
    </lineage>
</organism>
<feature type="transmembrane region" description="Helical" evidence="1">
    <location>
        <begin position="80"/>
        <end position="102"/>
    </location>
</feature>
<keyword evidence="3" id="KW-1185">Reference proteome</keyword>
<keyword evidence="1" id="KW-0472">Membrane</keyword>
<keyword evidence="1" id="KW-0812">Transmembrane</keyword>
<evidence type="ECO:0000313" key="3">
    <source>
        <dbReference type="Proteomes" id="UP000187172"/>
    </source>
</evidence>
<evidence type="ECO:0000313" key="2">
    <source>
        <dbReference type="EMBL" id="OMF51653.1"/>
    </source>
</evidence>
<dbReference type="Pfam" id="PF10027">
    <property type="entry name" value="DUF2269"/>
    <property type="match status" value="1"/>
</dbReference>
<protein>
    <recommendedName>
        <fullName evidence="4">DUF2269 domain-containing protein</fullName>
    </recommendedName>
</protein>